<protein>
    <submittedName>
        <fullName evidence="3">Large subunit (DNA-packaging protein) (DNA-packaging protein gp2) (Gene product 2) (Gp2) (Large terminase protein)</fullName>
    </submittedName>
</protein>
<comment type="caution">
    <text evidence="3">The sequence shown here is derived from an EMBL/GenBank/DDBJ whole genome shotgun (WGS) entry which is preliminary data.</text>
</comment>
<proteinExistence type="predicted"/>
<dbReference type="InterPro" id="IPR027417">
    <property type="entry name" value="P-loop_NTPase"/>
</dbReference>
<name>A0ABP0SGN7_9DINO</name>
<evidence type="ECO:0000259" key="2">
    <source>
        <dbReference type="Pfam" id="PF20454"/>
    </source>
</evidence>
<evidence type="ECO:0000313" key="3">
    <source>
        <dbReference type="EMBL" id="CAK9111425.1"/>
    </source>
</evidence>
<evidence type="ECO:0000259" key="1">
    <source>
        <dbReference type="Pfam" id="PF05876"/>
    </source>
</evidence>
<keyword evidence="4" id="KW-1185">Reference proteome</keyword>
<dbReference type="Proteomes" id="UP001642464">
    <property type="component" value="Unassembled WGS sequence"/>
</dbReference>
<accession>A0ABP0SGN7</accession>
<dbReference type="InterPro" id="IPR046454">
    <property type="entry name" value="GpA_endonuclease"/>
</dbReference>
<gene>
    <name evidence="3" type="ORF">SCF082_LOCUS51722</name>
</gene>
<evidence type="ECO:0000313" key="4">
    <source>
        <dbReference type="Proteomes" id="UP001642464"/>
    </source>
</evidence>
<feature type="domain" description="Phage terminase large subunit GpA ATPase" evidence="1">
    <location>
        <begin position="190"/>
        <end position="445"/>
    </location>
</feature>
<sequence>MARTSRKQAAKLLGITDRQLGNWSNEPWFPADGKTADGWDVNIIASARDAVGRKGSDDSDAATKLRLATAAERLKLTKAKAQREELALEEDRGLLIPRPAIELFASTVLTELADWCDQLPDLVAASVPRKHRRAVRDRLRDELDQRRRELRERLEREAKHLDRVYDCILPRDDTPADEWVERWIRMPADSKLHGTYRLDLFPHFREPFQLLTDPDIDRITIQTAAQVGKTAWAQACLAYIAATNPHPMAFADADERSTKRVIRRTWRLFERCELIEPLCPPPRLRAGDHMSLKTCEIHGAWAGSAASAADYGAFLVVLNECDKMKQKKTDTEADFRELMGERTKGYVGAKILAISTPAMLGSSYVEAQRLAGDNRRRLVPCPHCGHYQELRTGNGRDPGGIKFSRNKTGEIDPAIARETAYYECESCLGEIHDEHRYDMLNAGLWVPEGCDVRDGEIVGTPARPGRHASFGPLSTLHSMLPGVTFGVYAEAWAKALTARERKGEALRNFVNSWEGRTWDPQPIRVKPSDIVIRLGVDEPLRLCPIWSRFLTIGGDVGRVGETLLFYWLCSAWGPGGRGQLIDYGIAWDTDAMLATLAAATYPHADDGPPLRPVHTGFDSGSLTNTIYDFCRPIPNCWPIKGSSQDPDKPFVSTDFPEMYRPGFQRTGTNAAVLKAKQKTGQYDLLIANTQRTQEWVEDRLTGLVKRADPNWYSIPLEALEGMAVAEVDLTRHLLGDVQTERGNWAKRYDDQDFRDALRYSMLLAWHYTSNGTAWDRLAPRSSIIPKPAADRAEESTGFVRQPKANWFRR</sequence>
<dbReference type="InterPro" id="IPR046453">
    <property type="entry name" value="GpA_ATPase"/>
</dbReference>
<organism evidence="3 4">
    <name type="scientific">Durusdinium trenchii</name>
    <dbReference type="NCBI Taxonomy" id="1381693"/>
    <lineage>
        <taxon>Eukaryota</taxon>
        <taxon>Sar</taxon>
        <taxon>Alveolata</taxon>
        <taxon>Dinophyceae</taxon>
        <taxon>Suessiales</taxon>
        <taxon>Symbiodiniaceae</taxon>
        <taxon>Durusdinium</taxon>
    </lineage>
</organism>
<dbReference type="Pfam" id="PF20454">
    <property type="entry name" value="GpA_nuclease"/>
    <property type="match status" value="1"/>
</dbReference>
<dbReference type="EMBL" id="CAXAMM010043724">
    <property type="protein sequence ID" value="CAK9111425.1"/>
    <property type="molecule type" value="Genomic_DNA"/>
</dbReference>
<dbReference type="Pfam" id="PF05876">
    <property type="entry name" value="GpA_ATPase"/>
    <property type="match status" value="1"/>
</dbReference>
<feature type="domain" description="Terminase large subunit GpA endonuclease" evidence="2">
    <location>
        <begin position="473"/>
        <end position="657"/>
    </location>
</feature>
<dbReference type="Gene3D" id="3.40.50.300">
    <property type="entry name" value="P-loop containing nucleotide triphosphate hydrolases"/>
    <property type="match status" value="1"/>
</dbReference>
<reference evidence="3 4" key="1">
    <citation type="submission" date="2024-02" db="EMBL/GenBank/DDBJ databases">
        <authorList>
            <person name="Chen Y."/>
            <person name="Shah S."/>
            <person name="Dougan E. K."/>
            <person name="Thang M."/>
            <person name="Chan C."/>
        </authorList>
    </citation>
    <scope>NUCLEOTIDE SEQUENCE [LARGE SCALE GENOMIC DNA]</scope>
</reference>